<keyword evidence="5 9" id="KW-0347">Helicase</keyword>
<feature type="compositionally biased region" description="Basic residues" evidence="6">
    <location>
        <begin position="620"/>
        <end position="631"/>
    </location>
</feature>
<reference evidence="9" key="1">
    <citation type="submission" date="2023-03" db="EMBL/GenBank/DDBJ databases">
        <title>Mating type loci evolution in Malassezia.</title>
        <authorList>
            <person name="Coelho M.A."/>
        </authorList>
    </citation>
    <scope>NUCLEOTIDE SEQUENCE</scope>
    <source>
        <strain evidence="9">CBS 9431</strain>
    </source>
</reference>
<keyword evidence="1 5" id="KW-0547">Nucleotide-binding</keyword>
<dbReference type="EC" id="3.6.4.13" evidence="5"/>
<organism evidence="9 10">
    <name type="scientific">Malassezia japonica</name>
    <dbReference type="NCBI Taxonomy" id="223818"/>
    <lineage>
        <taxon>Eukaryota</taxon>
        <taxon>Fungi</taxon>
        <taxon>Dikarya</taxon>
        <taxon>Basidiomycota</taxon>
        <taxon>Ustilaginomycotina</taxon>
        <taxon>Malasseziomycetes</taxon>
        <taxon>Malasseziales</taxon>
        <taxon>Malasseziaceae</taxon>
        <taxon>Malassezia</taxon>
    </lineage>
</organism>
<keyword evidence="10" id="KW-1185">Reference proteome</keyword>
<comment type="domain">
    <text evidence="5">The Q motif is unique to and characteristic of the DEAD box family of RNA helicases and controls ATP binding and hydrolysis.</text>
</comment>
<dbReference type="Proteomes" id="UP001217754">
    <property type="component" value="Chromosome 1"/>
</dbReference>
<dbReference type="PROSITE" id="PS51194">
    <property type="entry name" value="HELICASE_CTER"/>
    <property type="match status" value="1"/>
</dbReference>
<feature type="compositionally biased region" description="Basic and acidic residues" evidence="6">
    <location>
        <begin position="601"/>
        <end position="619"/>
    </location>
</feature>
<dbReference type="Pfam" id="PF00271">
    <property type="entry name" value="Helicase_C"/>
    <property type="match status" value="1"/>
</dbReference>
<dbReference type="CDD" id="cd18787">
    <property type="entry name" value="SF2_C_DEAD"/>
    <property type="match status" value="1"/>
</dbReference>
<comment type="similarity">
    <text evidence="5">Belongs to the DEAD box helicase family.</text>
</comment>
<accession>A0AAF0F0C5</accession>
<dbReference type="EMBL" id="CP119958">
    <property type="protein sequence ID" value="WFD37714.1"/>
    <property type="molecule type" value="Genomic_DNA"/>
</dbReference>
<evidence type="ECO:0000259" key="7">
    <source>
        <dbReference type="PROSITE" id="PS51192"/>
    </source>
</evidence>
<name>A0AAF0F0C5_9BASI</name>
<feature type="region of interest" description="Disordered" evidence="6">
    <location>
        <begin position="595"/>
        <end position="631"/>
    </location>
</feature>
<comment type="function">
    <text evidence="5">RNA helicase.</text>
</comment>
<dbReference type="InterPro" id="IPR011545">
    <property type="entry name" value="DEAD/DEAH_box_helicase_dom"/>
</dbReference>
<protein>
    <recommendedName>
        <fullName evidence="5">ATP-dependent RNA helicase</fullName>
        <ecNumber evidence="5">3.6.4.13</ecNumber>
    </recommendedName>
</protein>
<keyword evidence="3 5" id="KW-0067">ATP-binding</keyword>
<keyword evidence="4 5" id="KW-0694">RNA-binding</keyword>
<dbReference type="GeneID" id="85224310"/>
<evidence type="ECO:0000313" key="10">
    <source>
        <dbReference type="Proteomes" id="UP001217754"/>
    </source>
</evidence>
<dbReference type="Gene3D" id="3.40.50.300">
    <property type="entry name" value="P-loop containing nucleotide triphosphate hydrolases"/>
    <property type="match status" value="2"/>
</dbReference>
<dbReference type="InterPro" id="IPR001650">
    <property type="entry name" value="Helicase_C-like"/>
</dbReference>
<gene>
    <name evidence="9" type="ORF">MJAP1_000661</name>
</gene>
<proteinExistence type="inferred from homology"/>
<evidence type="ECO:0000256" key="3">
    <source>
        <dbReference type="ARBA" id="ARBA00022840"/>
    </source>
</evidence>
<feature type="domain" description="Helicase ATP-binding" evidence="7">
    <location>
        <begin position="71"/>
        <end position="289"/>
    </location>
</feature>
<sequence length="631" mass="69721">MAGSGVAKKGGAVPAVQDLPVSALADKIQPKTFQALTQGPFHLATLTEVQREVFSLLPEVAFGGLVKTSEPLADGEGRDLLVKARTGTGKTLGFLVPATEARRNAWAALRNGTVPEAFARYVSKHEDHKLLEARTAEQLAKLRTIFQRRAVGTLIVSPTRELASQIAAEAKKLLSHQSNVGVQLFVGGESPRMQRKTWQTTPRDVVVATPGRLLDMLQDEKLADAIGTTQTLVLDEADMLLEMGFREDIQKIINYLPSTEERATMLFSATVNKNIERIARATLHPNHRFIDCVPPGEDNVHTRIPQYVTTIADAADLLPHVLRLIARDQLEHGAKSKVMLFCPTTKVTQALSLQLQEVRAQLPAENETMVFDIHSGREQAQRSKISQRFRMCKANPSVMVTSDVSARGVDYPGVTQVIQLGIPSSKELYVHRVGRTGRGGSDGRSDLVVSDFESGFVTFELQDMPLQPLAAGKLAAEVASMAEALDAEPPRPRAKLFRGKKRTEVPVQLQDYCPAAPRLTDEVLRRAVDEARYSLLDEPTSRRMFTSLLGFYMSHIQELRTNKRNLLDAISEWMVGTSGLTERPTLSSFALQQMGIFGGPNKDRGQDRGRARPRSDRAPRKSFAKRGKDRW</sequence>
<dbReference type="Pfam" id="PF00270">
    <property type="entry name" value="DEAD"/>
    <property type="match status" value="1"/>
</dbReference>
<feature type="domain" description="Helicase C-terminal" evidence="8">
    <location>
        <begin position="317"/>
        <end position="486"/>
    </location>
</feature>
<dbReference type="GO" id="GO:0005524">
    <property type="term" value="F:ATP binding"/>
    <property type="evidence" value="ECO:0007669"/>
    <property type="project" value="UniProtKB-UniRule"/>
</dbReference>
<dbReference type="GO" id="GO:0003724">
    <property type="term" value="F:RNA helicase activity"/>
    <property type="evidence" value="ECO:0007669"/>
    <property type="project" value="UniProtKB-EC"/>
</dbReference>
<dbReference type="PANTHER" id="PTHR24031">
    <property type="entry name" value="RNA HELICASE"/>
    <property type="match status" value="1"/>
</dbReference>
<dbReference type="InterPro" id="IPR014001">
    <property type="entry name" value="Helicase_ATP-bd"/>
</dbReference>
<dbReference type="SUPFAM" id="SSF52540">
    <property type="entry name" value="P-loop containing nucleoside triphosphate hydrolases"/>
    <property type="match status" value="1"/>
</dbReference>
<evidence type="ECO:0000256" key="1">
    <source>
        <dbReference type="ARBA" id="ARBA00022741"/>
    </source>
</evidence>
<evidence type="ECO:0000259" key="8">
    <source>
        <dbReference type="PROSITE" id="PS51194"/>
    </source>
</evidence>
<dbReference type="SMART" id="SM00490">
    <property type="entry name" value="HELICc"/>
    <property type="match status" value="1"/>
</dbReference>
<dbReference type="PROSITE" id="PS51192">
    <property type="entry name" value="HELICASE_ATP_BIND_1"/>
    <property type="match status" value="1"/>
</dbReference>
<comment type="catalytic activity">
    <reaction evidence="5">
        <text>ATP + H2O = ADP + phosphate + H(+)</text>
        <dbReference type="Rhea" id="RHEA:13065"/>
        <dbReference type="ChEBI" id="CHEBI:15377"/>
        <dbReference type="ChEBI" id="CHEBI:15378"/>
        <dbReference type="ChEBI" id="CHEBI:30616"/>
        <dbReference type="ChEBI" id="CHEBI:43474"/>
        <dbReference type="ChEBI" id="CHEBI:456216"/>
        <dbReference type="EC" id="3.6.4.13"/>
    </reaction>
</comment>
<evidence type="ECO:0000256" key="6">
    <source>
        <dbReference type="SAM" id="MobiDB-lite"/>
    </source>
</evidence>
<evidence type="ECO:0000256" key="2">
    <source>
        <dbReference type="ARBA" id="ARBA00022801"/>
    </source>
</evidence>
<evidence type="ECO:0000256" key="4">
    <source>
        <dbReference type="ARBA" id="ARBA00022884"/>
    </source>
</evidence>
<dbReference type="SMART" id="SM00487">
    <property type="entry name" value="DEXDc"/>
    <property type="match status" value="1"/>
</dbReference>
<keyword evidence="2 5" id="KW-0378">Hydrolase</keyword>
<dbReference type="GO" id="GO:0016787">
    <property type="term" value="F:hydrolase activity"/>
    <property type="evidence" value="ECO:0007669"/>
    <property type="project" value="UniProtKB-KW"/>
</dbReference>
<dbReference type="GO" id="GO:0003723">
    <property type="term" value="F:RNA binding"/>
    <property type="evidence" value="ECO:0007669"/>
    <property type="project" value="UniProtKB-UniRule"/>
</dbReference>
<evidence type="ECO:0000313" key="9">
    <source>
        <dbReference type="EMBL" id="WFD37714.1"/>
    </source>
</evidence>
<dbReference type="AlphaFoldDB" id="A0AAF0F0C5"/>
<evidence type="ECO:0000256" key="5">
    <source>
        <dbReference type="RuleBase" id="RU365068"/>
    </source>
</evidence>
<dbReference type="InterPro" id="IPR027417">
    <property type="entry name" value="P-loop_NTPase"/>
</dbReference>
<dbReference type="RefSeq" id="XP_060120611.1">
    <property type="nucleotide sequence ID" value="XM_060264628.1"/>
</dbReference>